<keyword evidence="2" id="KW-1185">Reference proteome</keyword>
<gene>
    <name evidence="1" type="ORF">ACJIZ3_019263</name>
</gene>
<evidence type="ECO:0000313" key="1">
    <source>
        <dbReference type="EMBL" id="KAL3830461.1"/>
    </source>
</evidence>
<dbReference type="AlphaFoldDB" id="A0ABD3T1D7"/>
<evidence type="ECO:0000313" key="2">
    <source>
        <dbReference type="Proteomes" id="UP001634393"/>
    </source>
</evidence>
<comment type="caution">
    <text evidence="1">The sequence shown here is derived from an EMBL/GenBank/DDBJ whole genome shotgun (WGS) entry which is preliminary data.</text>
</comment>
<reference evidence="1 2" key="1">
    <citation type="submission" date="2024-12" db="EMBL/GenBank/DDBJ databases">
        <title>The unique morphological basis and parallel evolutionary history of personate flowers in Penstemon.</title>
        <authorList>
            <person name="Depatie T.H."/>
            <person name="Wessinger C.A."/>
        </authorList>
    </citation>
    <scope>NUCLEOTIDE SEQUENCE [LARGE SCALE GENOMIC DNA]</scope>
    <source>
        <strain evidence="1">WTNN_2</strain>
        <tissue evidence="1">Leaf</tissue>
    </source>
</reference>
<sequence length="80" mass="8839">MYMSISSIDFPLCCTDTDTPVAETWAPPAAVVVAVSLMSRPGTRRRLQSEQTLKKLAVSPKSPEFRRWGLEEAAVEPNNC</sequence>
<dbReference type="Proteomes" id="UP001634393">
    <property type="component" value="Unassembled WGS sequence"/>
</dbReference>
<accession>A0ABD3T1D7</accession>
<organism evidence="1 2">
    <name type="scientific">Penstemon smallii</name>
    <dbReference type="NCBI Taxonomy" id="265156"/>
    <lineage>
        <taxon>Eukaryota</taxon>
        <taxon>Viridiplantae</taxon>
        <taxon>Streptophyta</taxon>
        <taxon>Embryophyta</taxon>
        <taxon>Tracheophyta</taxon>
        <taxon>Spermatophyta</taxon>
        <taxon>Magnoliopsida</taxon>
        <taxon>eudicotyledons</taxon>
        <taxon>Gunneridae</taxon>
        <taxon>Pentapetalae</taxon>
        <taxon>asterids</taxon>
        <taxon>lamiids</taxon>
        <taxon>Lamiales</taxon>
        <taxon>Plantaginaceae</taxon>
        <taxon>Cheloneae</taxon>
        <taxon>Penstemon</taxon>
    </lineage>
</organism>
<name>A0ABD3T1D7_9LAMI</name>
<dbReference type="EMBL" id="JBJXBP010000005">
    <property type="protein sequence ID" value="KAL3830461.1"/>
    <property type="molecule type" value="Genomic_DNA"/>
</dbReference>
<proteinExistence type="predicted"/>
<protein>
    <submittedName>
        <fullName evidence="1">Uncharacterized protein</fullName>
    </submittedName>
</protein>